<dbReference type="SUPFAM" id="SSF103481">
    <property type="entry name" value="Multidrug resistance efflux transporter EmrE"/>
    <property type="match status" value="2"/>
</dbReference>
<feature type="domain" description="EamA" evidence="9">
    <location>
        <begin position="157"/>
        <end position="287"/>
    </location>
</feature>
<organism evidence="10 11">
    <name type="scientific">Xanthomonas protegens</name>
    <dbReference type="NCBI Taxonomy" id="3380705"/>
    <lineage>
        <taxon>Bacteria</taxon>
        <taxon>Pseudomonadati</taxon>
        <taxon>Pseudomonadota</taxon>
        <taxon>Gammaproteobacteria</taxon>
        <taxon>Lysobacterales</taxon>
        <taxon>Lysobacteraceae</taxon>
        <taxon>Xanthomonas</taxon>
    </lineage>
</organism>
<dbReference type="Pfam" id="PF00892">
    <property type="entry name" value="EamA"/>
    <property type="match status" value="2"/>
</dbReference>
<comment type="similarity">
    <text evidence="2">Belongs to the EamA transporter family.</text>
</comment>
<feature type="transmembrane region" description="Helical" evidence="8">
    <location>
        <begin position="107"/>
        <end position="124"/>
    </location>
</feature>
<evidence type="ECO:0000256" key="7">
    <source>
        <dbReference type="ARBA" id="ARBA00023136"/>
    </source>
</evidence>
<keyword evidence="11" id="KW-1185">Reference proteome</keyword>
<dbReference type="InterPro" id="IPR004626">
    <property type="entry name" value="RarD"/>
</dbReference>
<dbReference type="NCBIfam" id="TIGR00688">
    <property type="entry name" value="rarD"/>
    <property type="match status" value="1"/>
</dbReference>
<evidence type="ECO:0000313" key="10">
    <source>
        <dbReference type="EMBL" id="MEL4893568.1"/>
    </source>
</evidence>
<feature type="transmembrane region" description="Helical" evidence="8">
    <location>
        <begin position="219"/>
        <end position="238"/>
    </location>
</feature>
<feature type="transmembrane region" description="Helical" evidence="8">
    <location>
        <begin position="42"/>
        <end position="63"/>
    </location>
</feature>
<dbReference type="InterPro" id="IPR000620">
    <property type="entry name" value="EamA_dom"/>
</dbReference>
<accession>A0ABU9LG19</accession>
<feature type="transmembrane region" description="Helical" evidence="8">
    <location>
        <begin position="153"/>
        <end position="170"/>
    </location>
</feature>
<keyword evidence="7 8" id="KW-0472">Membrane</keyword>
<evidence type="ECO:0000313" key="11">
    <source>
        <dbReference type="Proteomes" id="UP001486626"/>
    </source>
</evidence>
<gene>
    <name evidence="10" type="primary">rarD</name>
    <name evidence="10" type="ORF">PIQ37_19270</name>
</gene>
<evidence type="ECO:0000256" key="5">
    <source>
        <dbReference type="ARBA" id="ARBA00022692"/>
    </source>
</evidence>
<dbReference type="InterPro" id="IPR037185">
    <property type="entry name" value="EmrE-like"/>
</dbReference>
<protein>
    <submittedName>
        <fullName evidence="10">EamA family transporter RarD</fullName>
    </submittedName>
</protein>
<keyword evidence="3" id="KW-0813">Transport</keyword>
<proteinExistence type="inferred from homology"/>
<feature type="transmembrane region" description="Helical" evidence="8">
    <location>
        <begin position="245"/>
        <end position="265"/>
    </location>
</feature>
<evidence type="ECO:0000256" key="4">
    <source>
        <dbReference type="ARBA" id="ARBA00022475"/>
    </source>
</evidence>
<evidence type="ECO:0000256" key="1">
    <source>
        <dbReference type="ARBA" id="ARBA00004651"/>
    </source>
</evidence>
<dbReference type="Gene3D" id="1.10.3730.20">
    <property type="match status" value="1"/>
</dbReference>
<comment type="subcellular location">
    <subcellularLocation>
        <location evidence="1">Cell membrane</location>
        <topology evidence="1">Multi-pass membrane protein</topology>
    </subcellularLocation>
</comment>
<feature type="transmembrane region" description="Helical" evidence="8">
    <location>
        <begin position="271"/>
        <end position="293"/>
    </location>
</feature>
<evidence type="ECO:0000256" key="2">
    <source>
        <dbReference type="ARBA" id="ARBA00007362"/>
    </source>
</evidence>
<evidence type="ECO:0000259" key="9">
    <source>
        <dbReference type="Pfam" id="PF00892"/>
    </source>
</evidence>
<evidence type="ECO:0000256" key="3">
    <source>
        <dbReference type="ARBA" id="ARBA00022448"/>
    </source>
</evidence>
<sequence length="305" mass="33221">MTTVAAQEARRGLWITAATFALWGVVPVYWHLLQAVPSPHIIAHRIVWSTLLVVAWLVYSARLQWWRRIAAQPRALATLALSSLAIAFNWGLYIWAVNAGHVIETSLGYFINPLVNVLLGVLVLHERLRPLQWLAVACAALGVAWLTVDAGTLPWIALGLAGSFGLYGLLRKLVQVDAVAGLGVESLYLFLPALGFVLWGEAGHGGGFAGAWGWRNDLLLAFGGVVTAVPLIGFAYGVRRIPLSLVGLLQYIAPSLQLLLGVWFFREPFDAGKAIGFAAIWIGLLLFAGESLWRSGVWRRAEIGE</sequence>
<keyword evidence="5 8" id="KW-0812">Transmembrane</keyword>
<dbReference type="Proteomes" id="UP001486626">
    <property type="component" value="Unassembled WGS sequence"/>
</dbReference>
<feature type="transmembrane region" description="Helical" evidence="8">
    <location>
        <begin position="75"/>
        <end position="95"/>
    </location>
</feature>
<dbReference type="PANTHER" id="PTHR22911:SF137">
    <property type="entry name" value="SOLUTE CARRIER FAMILY 35 MEMBER G2-RELATED"/>
    <property type="match status" value="1"/>
</dbReference>
<keyword evidence="6 8" id="KW-1133">Transmembrane helix</keyword>
<dbReference type="RefSeq" id="WP_342074705.1">
    <property type="nucleotide sequence ID" value="NZ_JAQJCQ010000022.1"/>
</dbReference>
<feature type="transmembrane region" description="Helical" evidence="8">
    <location>
        <begin position="12"/>
        <end position="30"/>
    </location>
</feature>
<reference evidence="10 11" key="1">
    <citation type="journal article" date="2024" name="FEMS Microbiol. Lett.">
        <title>Xanthomonas protegens sp. nov., a novel rice seed-associated bacterium, provides in vivo protection against X. oryzae pv. oryzae, the bacterial leaf blight pathogen.</title>
        <authorList>
            <person name="Rana R."/>
            <person name="Sharma A."/>
            <person name="Madhavan V.N."/>
            <person name="Korpole S."/>
            <person name="Sonti R.V."/>
            <person name="Patel H.K."/>
            <person name="Patil P.B."/>
        </authorList>
    </citation>
    <scope>NUCLEOTIDE SEQUENCE [LARGE SCALE GENOMIC DNA]</scope>
    <source>
        <strain evidence="10 11">PPL118</strain>
    </source>
</reference>
<evidence type="ECO:0000256" key="6">
    <source>
        <dbReference type="ARBA" id="ARBA00022989"/>
    </source>
</evidence>
<dbReference type="EMBL" id="JAQJCQ010000022">
    <property type="protein sequence ID" value="MEL4893568.1"/>
    <property type="molecule type" value="Genomic_DNA"/>
</dbReference>
<dbReference type="PANTHER" id="PTHR22911">
    <property type="entry name" value="ACYL-MALONYL CONDENSING ENZYME-RELATED"/>
    <property type="match status" value="1"/>
</dbReference>
<feature type="domain" description="EamA" evidence="9">
    <location>
        <begin position="14"/>
        <end position="147"/>
    </location>
</feature>
<evidence type="ECO:0000256" key="8">
    <source>
        <dbReference type="SAM" id="Phobius"/>
    </source>
</evidence>
<keyword evidence="4" id="KW-1003">Cell membrane</keyword>
<feature type="transmembrane region" description="Helical" evidence="8">
    <location>
        <begin position="182"/>
        <end position="199"/>
    </location>
</feature>
<name>A0ABU9LG19_9XANT</name>
<feature type="transmembrane region" description="Helical" evidence="8">
    <location>
        <begin position="131"/>
        <end position="147"/>
    </location>
</feature>
<comment type="caution">
    <text evidence="10">The sequence shown here is derived from an EMBL/GenBank/DDBJ whole genome shotgun (WGS) entry which is preliminary data.</text>
</comment>